<dbReference type="InterPro" id="IPR036388">
    <property type="entry name" value="WH-like_DNA-bd_sf"/>
</dbReference>
<dbReference type="Proteomes" id="UP000031338">
    <property type="component" value="Unassembled WGS sequence"/>
</dbReference>
<dbReference type="AlphaFoldDB" id="A0A0B8ZF08"/>
<dbReference type="SUPFAM" id="SSF46955">
    <property type="entry name" value="Putative DNA-binding domain"/>
    <property type="match status" value="1"/>
</dbReference>
<dbReference type="RefSeq" id="WP_052242795.1">
    <property type="nucleotide sequence ID" value="NZ_JRVC01000041.1"/>
</dbReference>
<evidence type="ECO:0008006" key="3">
    <source>
        <dbReference type="Google" id="ProtNLM"/>
    </source>
</evidence>
<organism evidence="1 2">
    <name type="scientific">Novosphingobium subterraneum</name>
    <dbReference type="NCBI Taxonomy" id="48936"/>
    <lineage>
        <taxon>Bacteria</taxon>
        <taxon>Pseudomonadati</taxon>
        <taxon>Pseudomonadota</taxon>
        <taxon>Alphaproteobacteria</taxon>
        <taxon>Sphingomonadales</taxon>
        <taxon>Sphingomonadaceae</taxon>
        <taxon>Novosphingobium</taxon>
    </lineage>
</organism>
<sequence length="161" mass="18185">MPARRVNPYRVKLLRTYTVAELATCLEVHKNTIRHWQKAGLATIDKARPVIFHGETVRRFLTTLNQKRKHTCGPGQMFCLRCRAPREPALGMVDYIPRKPANGNLRAICGTCNAVMHRSARRDDLGRIMPGLKVQTVEAPLRLSGRASPSPNCDFKKRDAL</sequence>
<evidence type="ECO:0000313" key="1">
    <source>
        <dbReference type="EMBL" id="KHS41595.1"/>
    </source>
</evidence>
<dbReference type="PATRIC" id="fig|48936.3.peg.4679"/>
<keyword evidence="2" id="KW-1185">Reference proteome</keyword>
<reference evidence="1 2" key="1">
    <citation type="submission" date="2014-10" db="EMBL/GenBank/DDBJ databases">
        <title>Draft genome sequence of Novosphingobium subterraneum DSM 12447.</title>
        <authorList>
            <person name="Gan H.M."/>
            <person name="Gan H.Y."/>
            <person name="Savka M.A."/>
        </authorList>
    </citation>
    <scope>NUCLEOTIDE SEQUENCE [LARGE SCALE GENOMIC DNA]</scope>
    <source>
        <strain evidence="1 2">DSM 12447</strain>
    </source>
</reference>
<dbReference type="EMBL" id="JRVC01000041">
    <property type="protein sequence ID" value="KHS41595.1"/>
    <property type="molecule type" value="Genomic_DNA"/>
</dbReference>
<evidence type="ECO:0000313" key="2">
    <source>
        <dbReference type="Proteomes" id="UP000031338"/>
    </source>
</evidence>
<comment type="caution">
    <text evidence="1">The sequence shown here is derived from an EMBL/GenBank/DDBJ whole genome shotgun (WGS) entry which is preliminary data.</text>
</comment>
<name>A0A0B8ZF08_9SPHN</name>
<dbReference type="STRING" id="48936.NJ75_04649"/>
<proteinExistence type="predicted"/>
<protein>
    <recommendedName>
        <fullName evidence="3">Helix-turn-helix domain-containing protein</fullName>
    </recommendedName>
</protein>
<dbReference type="InterPro" id="IPR009061">
    <property type="entry name" value="DNA-bd_dom_put_sf"/>
</dbReference>
<dbReference type="Gene3D" id="1.10.10.10">
    <property type="entry name" value="Winged helix-like DNA-binding domain superfamily/Winged helix DNA-binding domain"/>
    <property type="match status" value="1"/>
</dbReference>
<gene>
    <name evidence="1" type="ORF">NJ75_04649</name>
</gene>
<accession>A0A0B8ZF08</accession>